<organism evidence="2 3">
    <name type="scientific">Parafrankia soli</name>
    <dbReference type="NCBI Taxonomy" id="2599596"/>
    <lineage>
        <taxon>Bacteria</taxon>
        <taxon>Bacillati</taxon>
        <taxon>Actinomycetota</taxon>
        <taxon>Actinomycetes</taxon>
        <taxon>Frankiales</taxon>
        <taxon>Frankiaceae</taxon>
        <taxon>Parafrankia</taxon>
    </lineage>
</organism>
<keyword evidence="1" id="KW-0560">Oxidoreductase</keyword>
<dbReference type="PANTHER" id="PTHR43157">
    <property type="entry name" value="PHOSPHATIDYLINOSITOL-GLYCAN BIOSYNTHESIS CLASS F PROTEIN-RELATED"/>
    <property type="match status" value="1"/>
</dbReference>
<dbReference type="PANTHER" id="PTHR43157:SF31">
    <property type="entry name" value="PHOSPHATIDYLINOSITOL-GLYCAN BIOSYNTHESIS CLASS F PROTEIN"/>
    <property type="match status" value="1"/>
</dbReference>
<reference evidence="3" key="1">
    <citation type="submission" date="2016-07" db="EMBL/GenBank/DDBJ databases">
        <title>Frankia sp. NRRL B-16219 Genome sequencing.</title>
        <authorList>
            <person name="Ghodhbane-Gtari F."/>
            <person name="Swanson E."/>
            <person name="Gueddou A."/>
            <person name="Louati M."/>
            <person name="Nouioui I."/>
            <person name="Hezbri K."/>
            <person name="Abebe-Akele F."/>
            <person name="Simpson S."/>
            <person name="Morris K."/>
            <person name="Thomas K."/>
            <person name="Gtari M."/>
            <person name="Tisa L.S."/>
        </authorList>
    </citation>
    <scope>NUCLEOTIDE SEQUENCE [LARGE SCALE GENOMIC DNA]</scope>
    <source>
        <strain evidence="3">NRRL B-16219</strain>
    </source>
</reference>
<evidence type="ECO:0000313" key="3">
    <source>
        <dbReference type="Proteomes" id="UP000179769"/>
    </source>
</evidence>
<evidence type="ECO:0000313" key="2">
    <source>
        <dbReference type="EMBL" id="OHV23102.1"/>
    </source>
</evidence>
<keyword evidence="3" id="KW-1185">Reference proteome</keyword>
<dbReference type="InterPro" id="IPR002347">
    <property type="entry name" value="SDR_fam"/>
</dbReference>
<dbReference type="AlphaFoldDB" id="A0A1S1PQV4"/>
<evidence type="ECO:0000256" key="1">
    <source>
        <dbReference type="ARBA" id="ARBA00023002"/>
    </source>
</evidence>
<comment type="caution">
    <text evidence="2">The sequence shown here is derived from an EMBL/GenBank/DDBJ whole genome shotgun (WGS) entry which is preliminary data.</text>
</comment>
<dbReference type="Pfam" id="PF00106">
    <property type="entry name" value="adh_short"/>
    <property type="match status" value="1"/>
</dbReference>
<proteinExistence type="predicted"/>
<dbReference type="PRINTS" id="PR00081">
    <property type="entry name" value="GDHRDH"/>
</dbReference>
<dbReference type="InterPro" id="IPR036291">
    <property type="entry name" value="NAD(P)-bd_dom_sf"/>
</dbReference>
<name>A0A1S1PQV4_9ACTN</name>
<dbReference type="Proteomes" id="UP000179769">
    <property type="component" value="Unassembled WGS sequence"/>
</dbReference>
<sequence>MEMSLPPYADRPVAVVTGASSGIGRATARTLAEQGWQVIGVGRDPVRSAAAEAEIAAAARKDGGFTMLRGDFTLMADVRRVAGEIQHLTPRLDVLINNAGGVRDRQIISAEGTEATFAVNHLAPFLLTRELTPLLRASAASLPAGSTRVIAVSSSGHRAVDGLDWDDLQSLGEFRPAVAYCRAKLANILFTRELARRAGPDGIVAQAMHPGVVASNFSAHGDAAMRAHMAAADTVPPDEPAETLAWLATEPEGGRTGGRYFHRRAEELPAEAARDDAAAARLWTESERLLDGLGFR</sequence>
<accession>A0A1S1PQV4</accession>
<protein>
    <submittedName>
        <fullName evidence="2">Short-chain dehydrogenase</fullName>
    </submittedName>
</protein>
<gene>
    <name evidence="2" type="ORF">BBK14_24590</name>
</gene>
<dbReference type="OrthoDB" id="3237043at2"/>
<dbReference type="EMBL" id="MAXA01000241">
    <property type="protein sequence ID" value="OHV23102.1"/>
    <property type="molecule type" value="Genomic_DNA"/>
</dbReference>
<dbReference type="SUPFAM" id="SSF51735">
    <property type="entry name" value="NAD(P)-binding Rossmann-fold domains"/>
    <property type="match status" value="1"/>
</dbReference>
<dbReference type="GO" id="GO:0016491">
    <property type="term" value="F:oxidoreductase activity"/>
    <property type="evidence" value="ECO:0007669"/>
    <property type="project" value="UniProtKB-KW"/>
</dbReference>
<dbReference type="Gene3D" id="3.40.50.720">
    <property type="entry name" value="NAD(P)-binding Rossmann-like Domain"/>
    <property type="match status" value="1"/>
</dbReference>